<dbReference type="FunFam" id="1.10.287.130:FF:000010">
    <property type="entry name" value="Two-component sensor histidine kinase"/>
    <property type="match status" value="1"/>
</dbReference>
<dbReference type="GO" id="GO:0030295">
    <property type="term" value="F:protein kinase activator activity"/>
    <property type="evidence" value="ECO:0007669"/>
    <property type="project" value="TreeGrafter"/>
</dbReference>
<evidence type="ECO:0000256" key="7">
    <source>
        <dbReference type="ARBA" id="ARBA00022692"/>
    </source>
</evidence>
<comment type="subcellular location">
    <subcellularLocation>
        <location evidence="2">Cell membrane</location>
        <topology evidence="2">Multi-pass membrane protein</topology>
    </subcellularLocation>
</comment>
<dbReference type="EMBL" id="BMHI01000005">
    <property type="protein sequence ID" value="GGB39226.1"/>
    <property type="molecule type" value="Genomic_DNA"/>
</dbReference>
<evidence type="ECO:0000256" key="13">
    <source>
        <dbReference type="ARBA" id="ARBA00023136"/>
    </source>
</evidence>
<sequence length="576" mass="61777">MRHGLIEQLWGRTERLAVRCGVAIAKLWRRSLHFRVVTITVFLGLFVALGLGTYMYQRIAGGLASRATSIAEHEALNQRSDAQSQFNNAPRTDIGSLRAIAQQLAVSVGTKVGDQNVRVVITRSPGNTFPPLGTISTKPGDEKLIPSSVRGAVRKDPAHAQLEISTMKVDGREVPSVVVGARIAIPNAGNYDFYLVAPMTAESQMLGIVRTSFLLGGLVLTLLLAGIAYLVTRMVVTPVRDAAHVSERLTAGALNERMQVSGEDDLARLATSFNAMADSLQRQIRQLEDLSKLQQRFTSDVSHELRTPLTTIRMAVDMIHASRADFAAPVSRSAELLSRELDRFETLLTDLLEISRFDAGATAAGTEPVDLRDIVTRVVDGCEQIATAQGVKLRVHSRRAAIAPMDARRIERIVRNLVTNAIEHAERKPVDITVGANPTAVAVAVRDYGVGLRPGDADQVFNRFWRADPARARTTGGTGLGLSIALEDARLHDGWLQAWGEPGNGACFRLTLPVRSGQPIGRSPVTLAPDDSSVGLAMPSGNSLTIGTRVAGAPRPGDGPGGGSGDGSRDGSRDGR</sequence>
<dbReference type="InterPro" id="IPR050351">
    <property type="entry name" value="BphY/WalK/GraS-like"/>
</dbReference>
<dbReference type="NCBIfam" id="NF040691">
    <property type="entry name" value="MtrAB_MtrB"/>
    <property type="match status" value="1"/>
</dbReference>
<dbReference type="InterPro" id="IPR036890">
    <property type="entry name" value="HATPase_C_sf"/>
</dbReference>
<evidence type="ECO:0000256" key="5">
    <source>
        <dbReference type="ARBA" id="ARBA00022553"/>
    </source>
</evidence>
<dbReference type="AlphaFoldDB" id="A0A916TE80"/>
<keyword evidence="10" id="KW-0067">ATP-binding</keyword>
<dbReference type="PROSITE" id="PS50885">
    <property type="entry name" value="HAMP"/>
    <property type="match status" value="1"/>
</dbReference>
<feature type="transmembrane region" description="Helical" evidence="17">
    <location>
        <begin position="213"/>
        <end position="231"/>
    </location>
</feature>
<dbReference type="InterPro" id="IPR003660">
    <property type="entry name" value="HAMP_dom"/>
</dbReference>
<dbReference type="Gene3D" id="1.10.287.130">
    <property type="match status" value="1"/>
</dbReference>
<keyword evidence="6" id="KW-0808">Transferase</keyword>
<dbReference type="GO" id="GO:0005524">
    <property type="term" value="F:ATP binding"/>
    <property type="evidence" value="ECO:0007669"/>
    <property type="project" value="UniProtKB-KW"/>
</dbReference>
<reference evidence="20" key="2">
    <citation type="submission" date="2020-09" db="EMBL/GenBank/DDBJ databases">
        <authorList>
            <person name="Sun Q."/>
            <person name="Zhou Y."/>
        </authorList>
    </citation>
    <scope>NUCLEOTIDE SEQUENCE</scope>
    <source>
        <strain evidence="20">CGMCC 1.15085</strain>
    </source>
</reference>
<dbReference type="InterPro" id="IPR036097">
    <property type="entry name" value="HisK_dim/P_sf"/>
</dbReference>
<dbReference type="GO" id="GO:0000156">
    <property type="term" value="F:phosphorelay response regulator activity"/>
    <property type="evidence" value="ECO:0007669"/>
    <property type="project" value="TreeGrafter"/>
</dbReference>
<proteinExistence type="predicted"/>
<reference evidence="20" key="1">
    <citation type="journal article" date="2014" name="Int. J. Syst. Evol. Microbiol.">
        <title>Complete genome sequence of Corynebacterium casei LMG S-19264T (=DSM 44701T), isolated from a smear-ripened cheese.</title>
        <authorList>
            <consortium name="US DOE Joint Genome Institute (JGI-PGF)"/>
            <person name="Walter F."/>
            <person name="Albersmeier A."/>
            <person name="Kalinowski J."/>
            <person name="Ruckert C."/>
        </authorList>
    </citation>
    <scope>NUCLEOTIDE SEQUENCE</scope>
    <source>
        <strain evidence="20">CGMCC 1.15085</strain>
    </source>
</reference>
<dbReference type="SMART" id="SM00387">
    <property type="entry name" value="HATPase_c"/>
    <property type="match status" value="1"/>
</dbReference>
<keyword evidence="7 17" id="KW-0812">Transmembrane</keyword>
<keyword evidence="13 17" id="KW-0472">Membrane</keyword>
<comment type="catalytic activity">
    <reaction evidence="1">
        <text>ATP + protein L-histidine = ADP + protein N-phospho-L-histidine.</text>
        <dbReference type="EC" id="2.7.13.3"/>
    </reaction>
</comment>
<dbReference type="InterPro" id="IPR003594">
    <property type="entry name" value="HATPase_dom"/>
</dbReference>
<dbReference type="Pfam" id="PF00512">
    <property type="entry name" value="HisKA"/>
    <property type="match status" value="1"/>
</dbReference>
<dbReference type="PANTHER" id="PTHR42878">
    <property type="entry name" value="TWO-COMPONENT HISTIDINE KINASE"/>
    <property type="match status" value="1"/>
</dbReference>
<dbReference type="EC" id="2.7.13.3" evidence="3"/>
<dbReference type="GO" id="GO:0000155">
    <property type="term" value="F:phosphorelay sensor kinase activity"/>
    <property type="evidence" value="ECO:0007669"/>
    <property type="project" value="InterPro"/>
</dbReference>
<feature type="domain" description="Histidine kinase" evidence="18">
    <location>
        <begin position="300"/>
        <end position="516"/>
    </location>
</feature>
<keyword evidence="11 17" id="KW-1133">Transmembrane helix</keyword>
<feature type="domain" description="HAMP" evidence="19">
    <location>
        <begin position="233"/>
        <end position="285"/>
    </location>
</feature>
<keyword evidence="8" id="KW-0547">Nucleotide-binding</keyword>
<gene>
    <name evidence="20" type="ORF">GCM10011492_32510</name>
</gene>
<dbReference type="PRINTS" id="PR00344">
    <property type="entry name" value="BCTRLSENSOR"/>
</dbReference>
<name>A0A916TE80_9MICO</name>
<evidence type="ECO:0000256" key="3">
    <source>
        <dbReference type="ARBA" id="ARBA00012438"/>
    </source>
</evidence>
<dbReference type="Gene3D" id="3.30.565.10">
    <property type="entry name" value="Histidine kinase-like ATPase, C-terminal domain"/>
    <property type="match status" value="1"/>
</dbReference>
<evidence type="ECO:0000256" key="10">
    <source>
        <dbReference type="ARBA" id="ARBA00022840"/>
    </source>
</evidence>
<evidence type="ECO:0000256" key="14">
    <source>
        <dbReference type="ARBA" id="ARBA00035305"/>
    </source>
</evidence>
<dbReference type="CDD" id="cd00082">
    <property type="entry name" value="HisKA"/>
    <property type="match status" value="1"/>
</dbReference>
<evidence type="ECO:0000259" key="19">
    <source>
        <dbReference type="PROSITE" id="PS50885"/>
    </source>
</evidence>
<protein>
    <recommendedName>
        <fullName evidence="14">Sensor histidine kinase MtrB</fullName>
        <ecNumber evidence="3">2.7.13.3</ecNumber>
    </recommendedName>
    <alternativeName>
        <fullName evidence="15">Sensor-like histidine kinase SenX3</fullName>
    </alternativeName>
</protein>
<dbReference type="CDD" id="cd06225">
    <property type="entry name" value="HAMP"/>
    <property type="match status" value="1"/>
</dbReference>
<dbReference type="GO" id="GO:0007234">
    <property type="term" value="P:osmosensory signaling via phosphorelay pathway"/>
    <property type="evidence" value="ECO:0007669"/>
    <property type="project" value="TreeGrafter"/>
</dbReference>
<dbReference type="FunFam" id="3.30.565.10:FF:000013">
    <property type="entry name" value="Two-component sensor histidine kinase"/>
    <property type="match status" value="1"/>
</dbReference>
<dbReference type="SUPFAM" id="SSF55874">
    <property type="entry name" value="ATPase domain of HSP90 chaperone/DNA topoisomerase II/histidine kinase"/>
    <property type="match status" value="1"/>
</dbReference>
<feature type="transmembrane region" description="Helical" evidence="17">
    <location>
        <begin position="36"/>
        <end position="56"/>
    </location>
</feature>
<dbReference type="Pfam" id="PF00672">
    <property type="entry name" value="HAMP"/>
    <property type="match status" value="1"/>
</dbReference>
<accession>A0A916TE80</accession>
<evidence type="ECO:0000256" key="1">
    <source>
        <dbReference type="ARBA" id="ARBA00000085"/>
    </source>
</evidence>
<evidence type="ECO:0000256" key="15">
    <source>
        <dbReference type="ARBA" id="ARBA00039401"/>
    </source>
</evidence>
<keyword evidence="21" id="KW-1185">Reference proteome</keyword>
<dbReference type="PROSITE" id="PS50109">
    <property type="entry name" value="HIS_KIN"/>
    <property type="match status" value="1"/>
</dbReference>
<keyword evidence="12" id="KW-0902">Two-component regulatory system</keyword>
<comment type="caution">
    <text evidence="20">The sequence shown here is derived from an EMBL/GenBank/DDBJ whole genome shotgun (WGS) entry which is preliminary data.</text>
</comment>
<dbReference type="PANTHER" id="PTHR42878:SF7">
    <property type="entry name" value="SENSOR HISTIDINE KINASE GLRK"/>
    <property type="match status" value="1"/>
</dbReference>
<evidence type="ECO:0000313" key="21">
    <source>
        <dbReference type="Proteomes" id="UP000636793"/>
    </source>
</evidence>
<evidence type="ECO:0000256" key="12">
    <source>
        <dbReference type="ARBA" id="ARBA00023012"/>
    </source>
</evidence>
<evidence type="ECO:0000256" key="16">
    <source>
        <dbReference type="SAM" id="MobiDB-lite"/>
    </source>
</evidence>
<dbReference type="Pfam" id="PF02518">
    <property type="entry name" value="HATPase_c"/>
    <property type="match status" value="1"/>
</dbReference>
<evidence type="ECO:0000256" key="8">
    <source>
        <dbReference type="ARBA" id="ARBA00022741"/>
    </source>
</evidence>
<dbReference type="Gene3D" id="6.10.340.10">
    <property type="match status" value="1"/>
</dbReference>
<dbReference type="RefSeq" id="WP_229749801.1">
    <property type="nucleotide sequence ID" value="NZ_BMHI01000005.1"/>
</dbReference>
<evidence type="ECO:0000256" key="4">
    <source>
        <dbReference type="ARBA" id="ARBA00022475"/>
    </source>
</evidence>
<evidence type="ECO:0000256" key="17">
    <source>
        <dbReference type="SAM" id="Phobius"/>
    </source>
</evidence>
<evidence type="ECO:0000256" key="2">
    <source>
        <dbReference type="ARBA" id="ARBA00004651"/>
    </source>
</evidence>
<dbReference type="SUPFAM" id="SSF47384">
    <property type="entry name" value="Homodimeric domain of signal transducing histidine kinase"/>
    <property type="match status" value="1"/>
</dbReference>
<evidence type="ECO:0000256" key="6">
    <source>
        <dbReference type="ARBA" id="ARBA00022679"/>
    </source>
</evidence>
<feature type="region of interest" description="Disordered" evidence="16">
    <location>
        <begin position="531"/>
        <end position="576"/>
    </location>
</feature>
<keyword evidence="9 20" id="KW-0418">Kinase</keyword>
<dbReference type="GO" id="GO:0005886">
    <property type="term" value="C:plasma membrane"/>
    <property type="evidence" value="ECO:0007669"/>
    <property type="project" value="UniProtKB-SubCell"/>
</dbReference>
<organism evidence="20 21">
    <name type="scientific">Flexivirga endophytica</name>
    <dbReference type="NCBI Taxonomy" id="1849103"/>
    <lineage>
        <taxon>Bacteria</taxon>
        <taxon>Bacillati</taxon>
        <taxon>Actinomycetota</taxon>
        <taxon>Actinomycetes</taxon>
        <taxon>Micrococcales</taxon>
        <taxon>Dermacoccaceae</taxon>
        <taxon>Flexivirga</taxon>
    </lineage>
</organism>
<evidence type="ECO:0000259" key="18">
    <source>
        <dbReference type="PROSITE" id="PS50109"/>
    </source>
</evidence>
<evidence type="ECO:0000256" key="11">
    <source>
        <dbReference type="ARBA" id="ARBA00022989"/>
    </source>
</evidence>
<feature type="compositionally biased region" description="Basic and acidic residues" evidence="16">
    <location>
        <begin position="567"/>
        <end position="576"/>
    </location>
</feature>
<dbReference type="InterPro" id="IPR047669">
    <property type="entry name" value="MtrAB_MtrB"/>
</dbReference>
<dbReference type="InterPro" id="IPR003661">
    <property type="entry name" value="HisK_dim/P_dom"/>
</dbReference>
<dbReference type="InterPro" id="IPR004358">
    <property type="entry name" value="Sig_transdc_His_kin-like_C"/>
</dbReference>
<dbReference type="InterPro" id="IPR005467">
    <property type="entry name" value="His_kinase_dom"/>
</dbReference>
<dbReference type="SMART" id="SM00304">
    <property type="entry name" value="HAMP"/>
    <property type="match status" value="1"/>
</dbReference>
<dbReference type="SMART" id="SM00388">
    <property type="entry name" value="HisKA"/>
    <property type="match status" value="1"/>
</dbReference>
<evidence type="ECO:0000313" key="20">
    <source>
        <dbReference type="EMBL" id="GGB39226.1"/>
    </source>
</evidence>
<keyword evidence="4" id="KW-1003">Cell membrane</keyword>
<dbReference type="SUPFAM" id="SSF158472">
    <property type="entry name" value="HAMP domain-like"/>
    <property type="match status" value="1"/>
</dbReference>
<evidence type="ECO:0000256" key="9">
    <source>
        <dbReference type="ARBA" id="ARBA00022777"/>
    </source>
</evidence>
<keyword evidence="5" id="KW-0597">Phosphoprotein</keyword>
<dbReference type="Proteomes" id="UP000636793">
    <property type="component" value="Unassembled WGS sequence"/>
</dbReference>